<evidence type="ECO:0000313" key="1">
    <source>
        <dbReference type="EMBL" id="KAI8524905.1"/>
    </source>
</evidence>
<accession>A0ACC0L862</accession>
<keyword evidence="2" id="KW-1185">Reference proteome</keyword>
<dbReference type="EMBL" id="CM046400">
    <property type="protein sequence ID" value="KAI8524905.1"/>
    <property type="molecule type" value="Genomic_DNA"/>
</dbReference>
<evidence type="ECO:0000313" key="2">
    <source>
        <dbReference type="Proteomes" id="UP001062846"/>
    </source>
</evidence>
<gene>
    <name evidence="1" type="ORF">RHMOL_Rhmol13G0185600</name>
</gene>
<sequence>MEPDYQNRISLVLARTKEYCLVFHGKIRALCSESLYVLSSGQKSEEVVSSSCCCSSSFGVMIYGVSIWLQDFFRKGFRWAIDHNKWQSRVDDVFEEAWFDLGKSVINKEMVEKVKRILDAHSKD</sequence>
<reference evidence="1" key="1">
    <citation type="submission" date="2022-02" db="EMBL/GenBank/DDBJ databases">
        <title>Plant Genome Project.</title>
        <authorList>
            <person name="Zhang R.-G."/>
        </authorList>
    </citation>
    <scope>NUCLEOTIDE SEQUENCE</scope>
    <source>
        <strain evidence="1">AT1</strain>
    </source>
</reference>
<dbReference type="Proteomes" id="UP001062846">
    <property type="component" value="Chromosome 13"/>
</dbReference>
<organism evidence="1 2">
    <name type="scientific">Rhododendron molle</name>
    <name type="common">Chinese azalea</name>
    <name type="synonym">Azalea mollis</name>
    <dbReference type="NCBI Taxonomy" id="49168"/>
    <lineage>
        <taxon>Eukaryota</taxon>
        <taxon>Viridiplantae</taxon>
        <taxon>Streptophyta</taxon>
        <taxon>Embryophyta</taxon>
        <taxon>Tracheophyta</taxon>
        <taxon>Spermatophyta</taxon>
        <taxon>Magnoliopsida</taxon>
        <taxon>eudicotyledons</taxon>
        <taxon>Gunneridae</taxon>
        <taxon>Pentapetalae</taxon>
        <taxon>asterids</taxon>
        <taxon>Ericales</taxon>
        <taxon>Ericaceae</taxon>
        <taxon>Ericoideae</taxon>
        <taxon>Rhodoreae</taxon>
        <taxon>Rhododendron</taxon>
    </lineage>
</organism>
<protein>
    <submittedName>
        <fullName evidence="1">Uncharacterized protein</fullName>
    </submittedName>
</protein>
<name>A0ACC0L862_RHOML</name>
<comment type="caution">
    <text evidence="1">The sequence shown here is derived from an EMBL/GenBank/DDBJ whole genome shotgun (WGS) entry which is preliminary data.</text>
</comment>
<proteinExistence type="predicted"/>